<evidence type="ECO:0000313" key="2">
    <source>
        <dbReference type="EMBL" id="KAB7507455.1"/>
    </source>
</evidence>
<dbReference type="PANTHER" id="PTHR39074">
    <property type="entry name" value="AGAP007547-PA"/>
    <property type="match status" value="1"/>
</dbReference>
<keyword evidence="1" id="KW-0812">Transmembrane</keyword>
<dbReference type="EMBL" id="SEYY01000336">
    <property type="protein sequence ID" value="KAB7507455.1"/>
    <property type="molecule type" value="Genomic_DNA"/>
</dbReference>
<dbReference type="PANTHER" id="PTHR39074:SF1">
    <property type="entry name" value="AGAP007547-PA"/>
    <property type="match status" value="1"/>
</dbReference>
<protein>
    <submittedName>
        <fullName evidence="2">Uncharacterized protein</fullName>
    </submittedName>
</protein>
<dbReference type="OrthoDB" id="10015560at2759"/>
<sequence length="162" mass="18475">MKKFYGLKRKKLVCVFQMGILPISVNFEENGSMKKYKSILIGSLAGFAVLVFLPFLHFGIIAHIWDEFNYKVNKKDCTCSCWDTVFKGIYDRGPAGYKHIYFNATSNSLKIWFSTVIFILLVYEGTKRAVKLLLAGSKCECNSKKGSSHCRYCYSSCVGLWI</sequence>
<gene>
    <name evidence="2" type="ORF">Anas_06795</name>
</gene>
<evidence type="ECO:0000313" key="3">
    <source>
        <dbReference type="Proteomes" id="UP000326759"/>
    </source>
</evidence>
<reference evidence="2 3" key="1">
    <citation type="journal article" date="2019" name="PLoS Biol.">
        <title>Sex chromosomes control vertical transmission of feminizing Wolbachia symbionts in an isopod.</title>
        <authorList>
            <person name="Becking T."/>
            <person name="Chebbi M.A."/>
            <person name="Giraud I."/>
            <person name="Moumen B."/>
            <person name="Laverre T."/>
            <person name="Caubet Y."/>
            <person name="Peccoud J."/>
            <person name="Gilbert C."/>
            <person name="Cordaux R."/>
        </authorList>
    </citation>
    <scope>NUCLEOTIDE SEQUENCE [LARGE SCALE GENOMIC DNA]</scope>
    <source>
        <strain evidence="2">ANa2</strain>
        <tissue evidence="2">Whole body excluding digestive tract and cuticle</tissue>
    </source>
</reference>
<keyword evidence="1" id="KW-0472">Membrane</keyword>
<dbReference type="Proteomes" id="UP000326759">
    <property type="component" value="Unassembled WGS sequence"/>
</dbReference>
<evidence type="ECO:0000256" key="1">
    <source>
        <dbReference type="SAM" id="Phobius"/>
    </source>
</evidence>
<keyword evidence="1" id="KW-1133">Transmembrane helix</keyword>
<name>A0A5N5TMQ8_9CRUS</name>
<accession>A0A5N5TMQ8</accession>
<dbReference type="AlphaFoldDB" id="A0A5N5TMQ8"/>
<proteinExistence type="predicted"/>
<keyword evidence="3" id="KW-1185">Reference proteome</keyword>
<comment type="caution">
    <text evidence="2">The sequence shown here is derived from an EMBL/GenBank/DDBJ whole genome shotgun (WGS) entry which is preliminary data.</text>
</comment>
<feature type="transmembrane region" description="Helical" evidence="1">
    <location>
        <begin position="39"/>
        <end position="65"/>
    </location>
</feature>
<organism evidence="2 3">
    <name type="scientific">Armadillidium nasatum</name>
    <dbReference type="NCBI Taxonomy" id="96803"/>
    <lineage>
        <taxon>Eukaryota</taxon>
        <taxon>Metazoa</taxon>
        <taxon>Ecdysozoa</taxon>
        <taxon>Arthropoda</taxon>
        <taxon>Crustacea</taxon>
        <taxon>Multicrustacea</taxon>
        <taxon>Malacostraca</taxon>
        <taxon>Eumalacostraca</taxon>
        <taxon>Peracarida</taxon>
        <taxon>Isopoda</taxon>
        <taxon>Oniscidea</taxon>
        <taxon>Crinocheta</taxon>
        <taxon>Armadillidiidae</taxon>
        <taxon>Armadillidium</taxon>
    </lineage>
</organism>
<feature type="transmembrane region" description="Helical" evidence="1">
    <location>
        <begin position="100"/>
        <end position="123"/>
    </location>
</feature>